<dbReference type="VEuPathDB" id="VectorBase:HLOH_049389"/>
<dbReference type="Proteomes" id="UP000821853">
    <property type="component" value="Unassembled WGS sequence"/>
</dbReference>
<evidence type="ECO:0008006" key="5">
    <source>
        <dbReference type="Google" id="ProtNLM"/>
    </source>
</evidence>
<proteinExistence type="predicted"/>
<comment type="caution">
    <text evidence="3">The sequence shown here is derived from an EMBL/GenBank/DDBJ whole genome shotgun (WGS) entry which is preliminary data.</text>
</comment>
<organism evidence="3 4">
    <name type="scientific">Haemaphysalis longicornis</name>
    <name type="common">Bush tick</name>
    <dbReference type="NCBI Taxonomy" id="44386"/>
    <lineage>
        <taxon>Eukaryota</taxon>
        <taxon>Metazoa</taxon>
        <taxon>Ecdysozoa</taxon>
        <taxon>Arthropoda</taxon>
        <taxon>Chelicerata</taxon>
        <taxon>Arachnida</taxon>
        <taxon>Acari</taxon>
        <taxon>Parasitiformes</taxon>
        <taxon>Ixodida</taxon>
        <taxon>Ixodoidea</taxon>
        <taxon>Ixodidae</taxon>
        <taxon>Haemaphysalinae</taxon>
        <taxon>Haemaphysalis</taxon>
    </lineage>
</organism>
<gene>
    <name evidence="3" type="ORF">HPB48_026596</name>
</gene>
<dbReference type="Pfam" id="PF12017">
    <property type="entry name" value="Tnp_P_element"/>
    <property type="match status" value="1"/>
</dbReference>
<evidence type="ECO:0000259" key="2">
    <source>
        <dbReference type="Pfam" id="PF21787"/>
    </source>
</evidence>
<feature type="domain" description="Transposable element P transposase-like RNase H" evidence="2">
    <location>
        <begin position="278"/>
        <end position="391"/>
    </location>
</feature>
<dbReference type="InterPro" id="IPR048365">
    <property type="entry name" value="TNP-like_RNaseH_N"/>
</dbReference>
<evidence type="ECO:0000313" key="3">
    <source>
        <dbReference type="EMBL" id="KAH9384587.1"/>
    </source>
</evidence>
<reference evidence="3 4" key="1">
    <citation type="journal article" date="2020" name="Cell">
        <title>Large-Scale Comparative Analyses of Tick Genomes Elucidate Their Genetic Diversity and Vector Capacities.</title>
        <authorList>
            <consortium name="Tick Genome and Microbiome Consortium (TIGMIC)"/>
            <person name="Jia N."/>
            <person name="Wang J."/>
            <person name="Shi W."/>
            <person name="Du L."/>
            <person name="Sun Y."/>
            <person name="Zhan W."/>
            <person name="Jiang J.F."/>
            <person name="Wang Q."/>
            <person name="Zhang B."/>
            <person name="Ji P."/>
            <person name="Bell-Sakyi L."/>
            <person name="Cui X.M."/>
            <person name="Yuan T.T."/>
            <person name="Jiang B.G."/>
            <person name="Yang W.F."/>
            <person name="Lam T.T."/>
            <person name="Chang Q.C."/>
            <person name="Ding S.J."/>
            <person name="Wang X.J."/>
            <person name="Zhu J.G."/>
            <person name="Ruan X.D."/>
            <person name="Zhao L."/>
            <person name="Wei J.T."/>
            <person name="Ye R.Z."/>
            <person name="Que T.C."/>
            <person name="Du C.H."/>
            <person name="Zhou Y.H."/>
            <person name="Cheng J.X."/>
            <person name="Dai P.F."/>
            <person name="Guo W.B."/>
            <person name="Han X.H."/>
            <person name="Huang E.J."/>
            <person name="Li L.F."/>
            <person name="Wei W."/>
            <person name="Gao Y.C."/>
            <person name="Liu J.Z."/>
            <person name="Shao H.Z."/>
            <person name="Wang X."/>
            <person name="Wang C.C."/>
            <person name="Yang T.C."/>
            <person name="Huo Q.B."/>
            <person name="Li W."/>
            <person name="Chen H.Y."/>
            <person name="Chen S.E."/>
            <person name="Zhou L.G."/>
            <person name="Ni X.B."/>
            <person name="Tian J.H."/>
            <person name="Sheng Y."/>
            <person name="Liu T."/>
            <person name="Pan Y.S."/>
            <person name="Xia L.Y."/>
            <person name="Li J."/>
            <person name="Zhao F."/>
            <person name="Cao W.C."/>
        </authorList>
    </citation>
    <scope>NUCLEOTIDE SEQUENCE [LARGE SCALE GENOMIC DNA]</scope>
    <source>
        <strain evidence="3">HaeL-2018</strain>
    </source>
</reference>
<dbReference type="AlphaFoldDB" id="A0A9J6HA78"/>
<protein>
    <recommendedName>
        <fullName evidence="5">Transposable element</fullName>
    </recommendedName>
</protein>
<accession>A0A9J6HA78</accession>
<dbReference type="OMA" id="KDYPHQR"/>
<dbReference type="InterPro" id="IPR021896">
    <property type="entry name" value="THAP9-like_HTH"/>
</dbReference>
<evidence type="ECO:0000259" key="1">
    <source>
        <dbReference type="Pfam" id="PF12017"/>
    </source>
</evidence>
<dbReference type="Pfam" id="PF21787">
    <property type="entry name" value="TNP-like_RNaseH_N"/>
    <property type="match status" value="1"/>
</dbReference>
<name>A0A9J6HA78_HAELO</name>
<evidence type="ECO:0000313" key="4">
    <source>
        <dbReference type="Proteomes" id="UP000821853"/>
    </source>
</evidence>
<sequence>MTGKVIEVPLKLRRLKPSAIPSVFPNCPAYLSRQETSARESPEEKRARLDAEALQEAIQLSAQSHEAEEKKNAIATFEDLLKSVGGLSLTDFWSMVVTQTRVLFLNFRNQEAPVVHCAVTVSSDLSLAVYVGEMRLESLGSSVLPLTISDFRVLQKVLCDVEEVTKDSAKNELQLEILLKRVVALLEELSSSALPHEWQVEVVKFVTQQLQVLLNKASIYPADFMVFCSLVYTISPHAYRFIRSTAKLKLPHPQTIRRICASYNASPSREQEEDAFLFYARRLASTLKDHERFVTLMMDEIHLQASFQYKGGCVTGAATNSENAAKTAYVFMLQSLLSSNKDVVHILPVAQIGAKQLHDFLDLLIRKLEDIGIRVVAVVSDNNSINRKAMSFFADPPKLSIVYRHPSDSSRPLFFILDTVHILKCIRNNWLNQRNCGRCIFFPDFSSLTETPSVLTASFNTLCKLHEGEKDELLRLAPTLSFKALNPSNLERQNVKLALRIFHSSTVAALRSTKVTLDHANGTLEFISIVLKWWDIVNVKTPLKGQRLRDPFQEPISALNCHQIDYLNKIVDWLDYWQSLKHDAGQLTRETHTALHHTSHALVEVSAYCIEELGFKYVLLGKFQTDSLEDRFGRYRQLCGSQYHVSIRQIYECEQKLRLQKLLDLPNLDATAPCLPTTDVQVVVKQFDVAVTDDDVKQKEAMLPAITYVAGYCAHAAVKNLPVLHAEKTWLLRIGALNWKMIC</sequence>
<dbReference type="EMBL" id="JABSTR010002729">
    <property type="protein sequence ID" value="KAH9384587.1"/>
    <property type="molecule type" value="Genomic_DNA"/>
</dbReference>
<dbReference type="OrthoDB" id="6480126at2759"/>
<keyword evidence="4" id="KW-1185">Reference proteome</keyword>
<feature type="domain" description="THAP9-like helix-turn-helix" evidence="1">
    <location>
        <begin position="212"/>
        <end position="258"/>
    </location>
</feature>